<feature type="domain" description="G-protein coupled receptors family 1 profile" evidence="6">
    <location>
        <begin position="3"/>
        <end position="283"/>
    </location>
</feature>
<proteinExistence type="predicted"/>
<protein>
    <recommendedName>
        <fullName evidence="6">G-protein coupled receptors family 1 profile domain-containing protein</fullName>
    </recommendedName>
</protein>
<evidence type="ECO:0000313" key="7">
    <source>
        <dbReference type="EMBL" id="CAL1546417.1"/>
    </source>
</evidence>
<dbReference type="SUPFAM" id="SSF81321">
    <property type="entry name" value="Family A G protein-coupled receptor-like"/>
    <property type="match status" value="1"/>
</dbReference>
<sequence length="296" mass="33233">MVANAITIKTFVAMGADDGVTVSFLCLSSAEFVCFLALLGQELSMTLWVIEMISGYRIVFFIQPMAFNNFFGNIRNCLFTIPVLMTVYLSVAKCMCVVKPLHFKNMFSVRQTLWIMAGFCVFAIVSYVPIFASIGFPELYDGNINKTRPMLWISPELDIIKNVVLTTRDSVPCFASEVIIIICIYVMSDSLMLATKFRASSTSGGMSASIRDSHRNELQVIKQVVLISVVYIVGITPKIVVFLAMSVVPDLNIGQRHQNLAVILANTRELIEMIMSAVNIFIYYEYNSKFRSLCKY</sequence>
<organism evidence="7 8">
    <name type="scientific">Lymnaea stagnalis</name>
    <name type="common">Great pond snail</name>
    <name type="synonym">Helix stagnalis</name>
    <dbReference type="NCBI Taxonomy" id="6523"/>
    <lineage>
        <taxon>Eukaryota</taxon>
        <taxon>Metazoa</taxon>
        <taxon>Spiralia</taxon>
        <taxon>Lophotrochozoa</taxon>
        <taxon>Mollusca</taxon>
        <taxon>Gastropoda</taxon>
        <taxon>Heterobranchia</taxon>
        <taxon>Euthyneura</taxon>
        <taxon>Panpulmonata</taxon>
        <taxon>Hygrophila</taxon>
        <taxon>Lymnaeoidea</taxon>
        <taxon>Lymnaeidae</taxon>
        <taxon>Lymnaea</taxon>
    </lineage>
</organism>
<dbReference type="GO" id="GO:0016020">
    <property type="term" value="C:membrane"/>
    <property type="evidence" value="ECO:0007669"/>
    <property type="project" value="UniProtKB-SubCell"/>
</dbReference>
<evidence type="ECO:0000256" key="5">
    <source>
        <dbReference type="SAM" id="Phobius"/>
    </source>
</evidence>
<dbReference type="Gene3D" id="1.20.1070.10">
    <property type="entry name" value="Rhodopsin 7-helix transmembrane proteins"/>
    <property type="match status" value="1"/>
</dbReference>
<keyword evidence="8" id="KW-1185">Reference proteome</keyword>
<dbReference type="Proteomes" id="UP001497497">
    <property type="component" value="Unassembled WGS sequence"/>
</dbReference>
<reference evidence="7 8" key="1">
    <citation type="submission" date="2024-04" db="EMBL/GenBank/DDBJ databases">
        <authorList>
            <consortium name="Genoscope - CEA"/>
            <person name="William W."/>
        </authorList>
    </citation>
    <scope>NUCLEOTIDE SEQUENCE [LARGE SCALE GENOMIC DNA]</scope>
</reference>
<dbReference type="InterPro" id="IPR017452">
    <property type="entry name" value="GPCR_Rhodpsn_7TM"/>
</dbReference>
<keyword evidence="4 5" id="KW-0472">Membrane</keyword>
<feature type="transmembrane region" description="Helical" evidence="5">
    <location>
        <begin position="20"/>
        <end position="39"/>
    </location>
</feature>
<comment type="caution">
    <text evidence="7">The sequence shown here is derived from an EMBL/GenBank/DDBJ whole genome shotgun (WGS) entry which is preliminary data.</text>
</comment>
<evidence type="ECO:0000256" key="4">
    <source>
        <dbReference type="ARBA" id="ARBA00023136"/>
    </source>
</evidence>
<evidence type="ECO:0000256" key="2">
    <source>
        <dbReference type="ARBA" id="ARBA00022692"/>
    </source>
</evidence>
<gene>
    <name evidence="7" type="ORF">GSLYS_00019794001</name>
</gene>
<evidence type="ECO:0000259" key="6">
    <source>
        <dbReference type="PROSITE" id="PS50262"/>
    </source>
</evidence>
<dbReference type="EMBL" id="CAXITT010000807">
    <property type="protein sequence ID" value="CAL1546417.1"/>
    <property type="molecule type" value="Genomic_DNA"/>
</dbReference>
<feature type="transmembrane region" description="Helical" evidence="5">
    <location>
        <begin position="224"/>
        <end position="248"/>
    </location>
</feature>
<accession>A0AAV2IL74</accession>
<name>A0AAV2IL74_LYMST</name>
<feature type="transmembrane region" description="Helical" evidence="5">
    <location>
        <begin position="113"/>
        <end position="136"/>
    </location>
</feature>
<evidence type="ECO:0000256" key="1">
    <source>
        <dbReference type="ARBA" id="ARBA00004370"/>
    </source>
</evidence>
<comment type="subcellular location">
    <subcellularLocation>
        <location evidence="1">Membrane</location>
    </subcellularLocation>
</comment>
<feature type="transmembrane region" description="Helical" evidence="5">
    <location>
        <begin position="174"/>
        <end position="194"/>
    </location>
</feature>
<dbReference type="PROSITE" id="PS50262">
    <property type="entry name" value="G_PROTEIN_RECEP_F1_2"/>
    <property type="match status" value="1"/>
</dbReference>
<evidence type="ECO:0000256" key="3">
    <source>
        <dbReference type="ARBA" id="ARBA00022989"/>
    </source>
</evidence>
<feature type="transmembrane region" description="Helical" evidence="5">
    <location>
        <begin position="79"/>
        <end position="101"/>
    </location>
</feature>
<keyword evidence="3 5" id="KW-1133">Transmembrane helix</keyword>
<feature type="transmembrane region" description="Helical" evidence="5">
    <location>
        <begin position="260"/>
        <end position="284"/>
    </location>
</feature>
<evidence type="ECO:0000313" key="8">
    <source>
        <dbReference type="Proteomes" id="UP001497497"/>
    </source>
</evidence>
<keyword evidence="2 5" id="KW-0812">Transmembrane</keyword>
<dbReference type="AlphaFoldDB" id="A0AAV2IL74"/>